<dbReference type="InterPro" id="IPR001096">
    <property type="entry name" value="Peptidase_C13"/>
</dbReference>
<dbReference type="GO" id="GO:0006624">
    <property type="term" value="P:vacuolar protein processing"/>
    <property type="evidence" value="ECO:0007669"/>
    <property type="project" value="TreeGrafter"/>
</dbReference>
<dbReference type="EnsemblMetazoa" id="tetur16g03670.1">
    <property type="protein sequence ID" value="tetur16g03670.1"/>
    <property type="gene ID" value="tetur16g03670"/>
</dbReference>
<dbReference type="PANTHER" id="PTHR12000">
    <property type="entry name" value="HEMOGLOBINASE FAMILY MEMBER"/>
    <property type="match status" value="1"/>
</dbReference>
<keyword evidence="7" id="KW-0788">Thiol protease</keyword>
<dbReference type="STRING" id="32264.T1KP73"/>
<dbReference type="eggNOG" id="KOG1348">
    <property type="taxonomic scope" value="Eukaryota"/>
</dbReference>
<dbReference type="Proteomes" id="UP000015104">
    <property type="component" value="Unassembled WGS sequence"/>
</dbReference>
<evidence type="ECO:0000256" key="4">
    <source>
        <dbReference type="ARBA" id="ARBA00022670"/>
    </source>
</evidence>
<feature type="signal peptide" evidence="9">
    <location>
        <begin position="1"/>
        <end position="17"/>
    </location>
</feature>
<organism evidence="11 12">
    <name type="scientific">Tetranychus urticae</name>
    <name type="common">Two-spotted spider mite</name>
    <dbReference type="NCBI Taxonomy" id="32264"/>
    <lineage>
        <taxon>Eukaryota</taxon>
        <taxon>Metazoa</taxon>
        <taxon>Ecdysozoa</taxon>
        <taxon>Arthropoda</taxon>
        <taxon>Chelicerata</taxon>
        <taxon>Arachnida</taxon>
        <taxon>Acari</taxon>
        <taxon>Acariformes</taxon>
        <taxon>Trombidiformes</taxon>
        <taxon>Prostigmata</taxon>
        <taxon>Eleutherengona</taxon>
        <taxon>Raphignathae</taxon>
        <taxon>Tetranychoidea</taxon>
        <taxon>Tetranychidae</taxon>
        <taxon>Tetranychus</taxon>
    </lineage>
</organism>
<dbReference type="PIRSF" id="PIRSF019663">
    <property type="entry name" value="Legumain"/>
    <property type="match status" value="1"/>
</dbReference>
<dbReference type="Gene3D" id="1.10.132.130">
    <property type="match status" value="1"/>
</dbReference>
<evidence type="ECO:0000256" key="9">
    <source>
        <dbReference type="SAM" id="SignalP"/>
    </source>
</evidence>
<comment type="catalytic activity">
    <reaction evidence="1">
        <text>Hydrolysis of proteins and small molecule substrates at -Asn-|-Xaa- bonds.</text>
        <dbReference type="EC" id="3.4.22.34"/>
    </reaction>
</comment>
<evidence type="ECO:0000259" key="10">
    <source>
        <dbReference type="Pfam" id="PF20985"/>
    </source>
</evidence>
<keyword evidence="4" id="KW-0645">Protease</keyword>
<evidence type="ECO:0000313" key="11">
    <source>
        <dbReference type="EnsemblMetazoa" id="tetur16g03670.1"/>
    </source>
</evidence>
<comment type="similarity">
    <text evidence="2">Belongs to the peptidase C13 family.</text>
</comment>
<sequence>MFSFLILFPILFTLSASTPLAASLGSKSTDGYNIHAVLVAGSNTYINYRHQADVCHAYQVLRNHGVPAENIIVMMYDDIANNTENPYPGKIFNAPNGPDVYAGVSKDYIGDEVNPDNFLGVLRGDKDLAAKGKKVLTSGPNDHVFIYFADHGAPGLIGFPNGILSSDYVNKALVYMHNNKMYGKLTFYLEACESGSMFENILPDNINIYATTAANSVESSYSCYYDPKIGTPLGDQFSVAWLEDSDSHDLTKETLAKQFQDVVKQTTMSHPQQFGQKSLASLEVGQFQGEKSKSKIHIPKRHSRDLINARDVPLVILRRKIDRTNDAAEAAVLEKRFETLIAGRRFLESSIKKIVSQLCSYGYCSDVKRVMSTRQPLINHSTYSKVAEKFQSSCLNLGVHTHGMKFMYVFANLVESNNFTQSTLDLFLEDLERACNNHIVNHGFEAII</sequence>
<reference evidence="11" key="2">
    <citation type="submission" date="2015-06" db="UniProtKB">
        <authorList>
            <consortium name="EnsemblMetazoa"/>
        </authorList>
    </citation>
    <scope>IDENTIFICATION</scope>
</reference>
<dbReference type="PANTHER" id="PTHR12000:SF42">
    <property type="entry name" value="LEGUMAIN"/>
    <property type="match status" value="1"/>
</dbReference>
<keyword evidence="6" id="KW-0378">Hydrolase</keyword>
<evidence type="ECO:0000256" key="2">
    <source>
        <dbReference type="ARBA" id="ARBA00009941"/>
    </source>
</evidence>
<evidence type="ECO:0000256" key="5">
    <source>
        <dbReference type="ARBA" id="ARBA00022729"/>
    </source>
</evidence>
<dbReference type="EC" id="3.4.22.34" evidence="3"/>
<dbReference type="PRINTS" id="PR00776">
    <property type="entry name" value="HEMOGLOBNASE"/>
</dbReference>
<feature type="chain" id="PRO_5004581544" description="legumain" evidence="9">
    <location>
        <begin position="18"/>
        <end position="448"/>
    </location>
</feature>
<feature type="domain" description="Legumain prodomain" evidence="10">
    <location>
        <begin position="337"/>
        <end position="417"/>
    </location>
</feature>
<dbReference type="Gene3D" id="3.40.50.1460">
    <property type="match status" value="1"/>
</dbReference>
<dbReference type="FunFam" id="3.40.50.1460:FF:000006">
    <property type="entry name" value="Legumain"/>
    <property type="match status" value="1"/>
</dbReference>
<dbReference type="GO" id="GO:0004197">
    <property type="term" value="F:cysteine-type endopeptidase activity"/>
    <property type="evidence" value="ECO:0007669"/>
    <property type="project" value="UniProtKB-EC"/>
</dbReference>
<name>T1KP73_TETUR</name>
<evidence type="ECO:0000256" key="3">
    <source>
        <dbReference type="ARBA" id="ARBA00012628"/>
    </source>
</evidence>
<gene>
    <name evidence="11" type="primary">107365746</name>
</gene>
<feature type="active site" description="Nucleophile" evidence="8">
    <location>
        <position position="192"/>
    </location>
</feature>
<evidence type="ECO:0000256" key="8">
    <source>
        <dbReference type="PIRSR" id="PIRSR019663-1"/>
    </source>
</evidence>
<evidence type="ECO:0000256" key="6">
    <source>
        <dbReference type="ARBA" id="ARBA00022801"/>
    </source>
</evidence>
<evidence type="ECO:0000313" key="12">
    <source>
        <dbReference type="Proteomes" id="UP000015104"/>
    </source>
</evidence>
<dbReference type="Pfam" id="PF01650">
    <property type="entry name" value="Peptidase_C13"/>
    <property type="match status" value="1"/>
</dbReference>
<dbReference type="InterPro" id="IPR048501">
    <property type="entry name" value="Legum_prodom"/>
</dbReference>
<dbReference type="AlphaFoldDB" id="T1KP73"/>
<dbReference type="KEGG" id="tut:107365746"/>
<feature type="active site" evidence="8">
    <location>
        <position position="151"/>
    </location>
</feature>
<dbReference type="CDD" id="cd21115">
    <property type="entry name" value="legumain_C"/>
    <property type="match status" value="1"/>
</dbReference>
<dbReference type="Pfam" id="PF20985">
    <property type="entry name" value="Legum_prodom"/>
    <property type="match status" value="1"/>
</dbReference>
<dbReference type="OMA" id="PGMVKDY"/>
<dbReference type="HOGENOM" id="CLU_024160_0_0_1"/>
<dbReference type="OrthoDB" id="6500438at2759"/>
<proteinExistence type="inferred from homology"/>
<evidence type="ECO:0000256" key="7">
    <source>
        <dbReference type="ARBA" id="ARBA00022807"/>
    </source>
</evidence>
<evidence type="ECO:0000256" key="1">
    <source>
        <dbReference type="ARBA" id="ARBA00000810"/>
    </source>
</evidence>
<accession>T1KP73</accession>
<protein>
    <recommendedName>
        <fullName evidence="3">legumain</fullName>
        <ecNumber evidence="3">3.4.22.34</ecNumber>
    </recommendedName>
</protein>
<dbReference type="InterPro" id="IPR046427">
    <property type="entry name" value="Legumain_prodom_sf"/>
</dbReference>
<dbReference type="GO" id="GO:0051603">
    <property type="term" value="P:proteolysis involved in protein catabolic process"/>
    <property type="evidence" value="ECO:0007669"/>
    <property type="project" value="TreeGrafter"/>
</dbReference>
<keyword evidence="12" id="KW-1185">Reference proteome</keyword>
<dbReference type="EMBL" id="CAEY01000290">
    <property type="status" value="NOT_ANNOTATED_CDS"/>
    <property type="molecule type" value="Genomic_DNA"/>
</dbReference>
<dbReference type="GO" id="GO:0005773">
    <property type="term" value="C:vacuole"/>
    <property type="evidence" value="ECO:0007669"/>
    <property type="project" value="GOC"/>
</dbReference>
<reference evidence="12" key="1">
    <citation type="submission" date="2011-08" db="EMBL/GenBank/DDBJ databases">
        <authorList>
            <person name="Rombauts S."/>
        </authorList>
    </citation>
    <scope>NUCLEOTIDE SEQUENCE</scope>
    <source>
        <strain evidence="12">London</strain>
    </source>
</reference>
<keyword evidence="5 9" id="KW-0732">Signal</keyword>